<dbReference type="Proteomes" id="UP000325385">
    <property type="component" value="Chromosome"/>
</dbReference>
<reference evidence="3" key="1">
    <citation type="submission" date="2018-09" db="EMBL/GenBank/DDBJ databases">
        <title>Nocardia yunnanensis sp. nov., an actinomycete isolated from a soil sample.</title>
        <authorList>
            <person name="Zhang J."/>
        </authorList>
    </citation>
    <scope>NUCLEOTIDE SEQUENCE [LARGE SCALE GENOMIC DNA]</scope>
    <source>
        <strain evidence="3">21-3</strain>
    </source>
</reference>
<evidence type="ECO:0000313" key="2">
    <source>
        <dbReference type="EMBL" id="QFI63304.1"/>
    </source>
</evidence>
<dbReference type="AlphaFoldDB" id="A0A5P6NB97"/>
<feature type="transmembrane region" description="Helical" evidence="1">
    <location>
        <begin position="118"/>
        <end position="140"/>
    </location>
</feature>
<feature type="transmembrane region" description="Helical" evidence="1">
    <location>
        <begin position="173"/>
        <end position="191"/>
    </location>
</feature>
<feature type="transmembrane region" description="Helical" evidence="1">
    <location>
        <begin position="95"/>
        <end position="112"/>
    </location>
</feature>
<feature type="transmembrane region" description="Helical" evidence="1">
    <location>
        <begin position="55"/>
        <end position="74"/>
    </location>
</feature>
<accession>A0A5P6NB97</accession>
<protein>
    <submittedName>
        <fullName evidence="2">Uncharacterized protein</fullName>
    </submittedName>
</protein>
<gene>
    <name evidence="2" type="ORF">D0Y83_08505</name>
</gene>
<proteinExistence type="predicted"/>
<dbReference type="EMBL" id="CP032228">
    <property type="protein sequence ID" value="QFI63304.1"/>
    <property type="molecule type" value="Genomic_DNA"/>
</dbReference>
<name>A0A5P6NB97_9SPHN</name>
<evidence type="ECO:0000313" key="3">
    <source>
        <dbReference type="Proteomes" id="UP000325385"/>
    </source>
</evidence>
<sequence length="192" mass="21183">MSGIIYAIGVITVFQAASPESMKTSASAWFGYAYSITEYASRFVSKDLLGGVAEITPLEISLLIFSFIPIASFIQSQLKHRSEVLNEFSYGASEIVVINGVAFAVLGIPYVLTDEPISLVVGAVLILILYGIFFLFYSSLRARAPEARKRLSPRPWKRWDYAEASWVREQAKVVLTAIILIVIGSGLVSQFF</sequence>
<keyword evidence="1" id="KW-1133">Transmembrane helix</keyword>
<keyword evidence="1" id="KW-0812">Transmembrane</keyword>
<organism evidence="2 3">
    <name type="scientific">Qipengyuania flava</name>
    <dbReference type="NCBI Taxonomy" id="192812"/>
    <lineage>
        <taxon>Bacteria</taxon>
        <taxon>Pseudomonadati</taxon>
        <taxon>Pseudomonadota</taxon>
        <taxon>Alphaproteobacteria</taxon>
        <taxon>Sphingomonadales</taxon>
        <taxon>Erythrobacteraceae</taxon>
        <taxon>Qipengyuania</taxon>
    </lineage>
</organism>
<keyword evidence="1" id="KW-0472">Membrane</keyword>
<evidence type="ECO:0000256" key="1">
    <source>
        <dbReference type="SAM" id="Phobius"/>
    </source>
</evidence>